<dbReference type="SUPFAM" id="SSF51430">
    <property type="entry name" value="NAD(P)-linked oxidoreductase"/>
    <property type="match status" value="1"/>
</dbReference>
<dbReference type="AlphaFoldDB" id="A0A7V0MZY5"/>
<feature type="non-terminal residue" evidence="1">
    <location>
        <position position="51"/>
    </location>
</feature>
<protein>
    <recommendedName>
        <fullName evidence="2">Aldo/keto reductase</fullName>
    </recommendedName>
</protein>
<gene>
    <name evidence="1" type="ORF">ENG47_05195</name>
</gene>
<dbReference type="EMBL" id="DRBC01000317">
    <property type="protein sequence ID" value="HDN85130.1"/>
    <property type="molecule type" value="Genomic_DNA"/>
</dbReference>
<proteinExistence type="predicted"/>
<sequence length="51" mass="6224">MEAFYRLTKAGKVRFIGASNYPAWWLEEARWISKTVDHFLQRLRRKKIEII</sequence>
<dbReference type="Proteomes" id="UP000885660">
    <property type="component" value="Unassembled WGS sequence"/>
</dbReference>
<name>A0A7V0MZY5_UNCAE</name>
<reference evidence="1" key="1">
    <citation type="journal article" date="2020" name="mSystems">
        <title>Genome- and Community-Level Interaction Insights into Carbon Utilization and Element Cycling Functions of Hydrothermarchaeota in Hydrothermal Sediment.</title>
        <authorList>
            <person name="Zhou Z."/>
            <person name="Liu Y."/>
            <person name="Xu W."/>
            <person name="Pan J."/>
            <person name="Luo Z.H."/>
            <person name="Li M."/>
        </authorList>
    </citation>
    <scope>NUCLEOTIDE SEQUENCE [LARGE SCALE GENOMIC DNA]</scope>
    <source>
        <strain evidence="1">HyVt-219</strain>
    </source>
</reference>
<dbReference type="InterPro" id="IPR036812">
    <property type="entry name" value="NAD(P)_OxRdtase_dom_sf"/>
</dbReference>
<evidence type="ECO:0000313" key="1">
    <source>
        <dbReference type="EMBL" id="HDN85130.1"/>
    </source>
</evidence>
<organism evidence="1">
    <name type="scientific">Aerophobetes bacterium</name>
    <dbReference type="NCBI Taxonomy" id="2030807"/>
    <lineage>
        <taxon>Bacteria</taxon>
        <taxon>Candidatus Aerophobota</taxon>
    </lineage>
</organism>
<accession>A0A7V0MZY5</accession>
<dbReference type="Gene3D" id="3.20.20.100">
    <property type="entry name" value="NADP-dependent oxidoreductase domain"/>
    <property type="match status" value="1"/>
</dbReference>
<evidence type="ECO:0008006" key="2">
    <source>
        <dbReference type="Google" id="ProtNLM"/>
    </source>
</evidence>
<comment type="caution">
    <text evidence="1">The sequence shown here is derived from an EMBL/GenBank/DDBJ whole genome shotgun (WGS) entry which is preliminary data.</text>
</comment>